<dbReference type="GO" id="GO:0042168">
    <property type="term" value="P:heme metabolic process"/>
    <property type="evidence" value="ECO:0007669"/>
    <property type="project" value="InterPro"/>
</dbReference>
<dbReference type="GO" id="GO:0006779">
    <property type="term" value="P:porphyrin-containing compound biosynthetic process"/>
    <property type="evidence" value="ECO:0007669"/>
    <property type="project" value="UniProtKB-KW"/>
</dbReference>
<evidence type="ECO:0000256" key="10">
    <source>
        <dbReference type="PROSITE-ProRule" id="PRU00339"/>
    </source>
</evidence>
<proteinExistence type="predicted"/>
<keyword evidence="10" id="KW-0802">TPR repeat</keyword>
<evidence type="ECO:0000256" key="2">
    <source>
        <dbReference type="ARBA" id="ARBA00004429"/>
    </source>
</evidence>
<dbReference type="InterPro" id="IPR011990">
    <property type="entry name" value="TPR-like_helical_dom_sf"/>
</dbReference>
<dbReference type="InterPro" id="IPR005254">
    <property type="entry name" value="Heme_biosyn_assoc_TPR_pro"/>
</dbReference>
<evidence type="ECO:0000256" key="1">
    <source>
        <dbReference type="ARBA" id="ARBA00002962"/>
    </source>
</evidence>
<dbReference type="NCBIfam" id="TIGR00540">
    <property type="entry name" value="TPR_hemY_coli"/>
    <property type="match status" value="1"/>
</dbReference>
<comment type="subcellular location">
    <subcellularLocation>
        <location evidence="2">Cell inner membrane</location>
        <topology evidence="2">Multi-pass membrane protein</topology>
    </subcellularLocation>
</comment>
<reference evidence="13 14" key="1">
    <citation type="submission" date="2019-02" db="EMBL/GenBank/DDBJ databases">
        <title>Prokaryotic population dynamics and viral predation in marine succession experiment using metagenomics: the confinement effect.</title>
        <authorList>
            <person name="Haro-Moreno J.M."/>
            <person name="Rodriguez-Valera F."/>
            <person name="Lopez-Perez M."/>
        </authorList>
    </citation>
    <scope>NUCLEOTIDE SEQUENCE [LARGE SCALE GENOMIC DNA]</scope>
    <source>
        <strain evidence="13">MED-G158</strain>
    </source>
</reference>
<evidence type="ECO:0000313" key="13">
    <source>
        <dbReference type="EMBL" id="RZO76011.1"/>
    </source>
</evidence>
<organism evidence="13 14">
    <name type="scientific">OM182 bacterium</name>
    <dbReference type="NCBI Taxonomy" id="2510334"/>
    <lineage>
        <taxon>Bacteria</taxon>
        <taxon>Pseudomonadati</taxon>
        <taxon>Pseudomonadota</taxon>
        <taxon>Gammaproteobacteria</taxon>
        <taxon>OMG group</taxon>
        <taxon>OM182 clade</taxon>
    </lineage>
</organism>
<feature type="transmembrane region" description="Helical" evidence="11">
    <location>
        <begin position="44"/>
        <end position="65"/>
    </location>
</feature>
<protein>
    <recommendedName>
        <fullName evidence="12">HemY N-terminal domain-containing protein</fullName>
    </recommendedName>
</protein>
<evidence type="ECO:0000256" key="9">
    <source>
        <dbReference type="ARBA" id="ARBA00023244"/>
    </source>
</evidence>
<dbReference type="Proteomes" id="UP000320404">
    <property type="component" value="Unassembled WGS sequence"/>
</dbReference>
<dbReference type="SUPFAM" id="SSF48452">
    <property type="entry name" value="TPR-like"/>
    <property type="match status" value="1"/>
</dbReference>
<evidence type="ECO:0000259" key="12">
    <source>
        <dbReference type="Pfam" id="PF07219"/>
    </source>
</evidence>
<dbReference type="GO" id="GO:0005886">
    <property type="term" value="C:plasma membrane"/>
    <property type="evidence" value="ECO:0007669"/>
    <property type="project" value="UniProtKB-SubCell"/>
</dbReference>
<keyword evidence="7 11" id="KW-1133">Transmembrane helix</keyword>
<dbReference type="InterPro" id="IPR010817">
    <property type="entry name" value="HemY_N"/>
</dbReference>
<evidence type="ECO:0000256" key="11">
    <source>
        <dbReference type="SAM" id="Phobius"/>
    </source>
</evidence>
<feature type="repeat" description="TPR" evidence="10">
    <location>
        <begin position="336"/>
        <end position="369"/>
    </location>
</feature>
<dbReference type="Gene3D" id="1.25.40.10">
    <property type="entry name" value="Tetratricopeptide repeat domain"/>
    <property type="match status" value="2"/>
</dbReference>
<dbReference type="Pfam" id="PF07219">
    <property type="entry name" value="HemY_N"/>
    <property type="match status" value="1"/>
</dbReference>
<evidence type="ECO:0000256" key="6">
    <source>
        <dbReference type="ARBA" id="ARBA00022692"/>
    </source>
</evidence>
<evidence type="ECO:0000313" key="14">
    <source>
        <dbReference type="Proteomes" id="UP000320404"/>
    </source>
</evidence>
<dbReference type="PROSITE" id="PS50005">
    <property type="entry name" value="TPR"/>
    <property type="match status" value="1"/>
</dbReference>
<comment type="pathway">
    <text evidence="3">Porphyrin-containing compound metabolism; protoheme biosynthesis.</text>
</comment>
<evidence type="ECO:0000256" key="8">
    <source>
        <dbReference type="ARBA" id="ARBA00023136"/>
    </source>
</evidence>
<accession>A0A520S0L6</accession>
<keyword evidence="8 11" id="KW-0472">Membrane</keyword>
<comment type="function">
    <text evidence="1">Involved in a late step of protoheme IX synthesis.</text>
</comment>
<sequence length="416" mass="47153">MIRLFVFSLLAIVVALWFTLYLGFPGDPGYMLIAFGSYTFETSLFALLVAVIVLYLLARLLLLLLDWINPMRLLAAGKQISHRRRTRSNSIEGLLYFTRGSWQSSLNLLKRGMNEKDATVINYLAAAFAAHEVGDKEGGMQFLDTAETKFPTARSTINSLRAQLLFKSGQLEQCLAVLEQTKKNSLNDPTLMTLLKDVYVKLEDWPQLEELLPALEKNKIVDKAEARQIHKRVFMVNLYKLQAAAKSEDEEGLVKLRKTWKKAPQPYKEDAKVVKHYVDLLLKLGDQEEAAKAIEYALGKTWHVELVQRYGAQEIGDSARQLLVAENWLQSRPSDADLLLSLGRISMRNQLWGKAREYYETSLKISPSAEAYGELGRLLKHLGETEAGESYLKNYDELVGTQLSNLPMPEPDKITH</sequence>
<evidence type="ECO:0000256" key="7">
    <source>
        <dbReference type="ARBA" id="ARBA00022989"/>
    </source>
</evidence>
<gene>
    <name evidence="13" type="ORF">EVA69_03495</name>
</gene>
<dbReference type="InterPro" id="IPR019734">
    <property type="entry name" value="TPR_rpt"/>
</dbReference>
<name>A0A520S0L6_9GAMM</name>
<dbReference type="EMBL" id="SHAH01000040">
    <property type="protein sequence ID" value="RZO76011.1"/>
    <property type="molecule type" value="Genomic_DNA"/>
</dbReference>
<keyword evidence="5" id="KW-0997">Cell inner membrane</keyword>
<keyword evidence="9" id="KW-0627">Porphyrin biosynthesis</keyword>
<dbReference type="UniPathway" id="UPA00252"/>
<keyword evidence="4" id="KW-1003">Cell membrane</keyword>
<evidence type="ECO:0000256" key="5">
    <source>
        <dbReference type="ARBA" id="ARBA00022519"/>
    </source>
</evidence>
<keyword evidence="6 11" id="KW-0812">Transmembrane</keyword>
<evidence type="ECO:0000256" key="4">
    <source>
        <dbReference type="ARBA" id="ARBA00022475"/>
    </source>
</evidence>
<comment type="caution">
    <text evidence="13">The sequence shown here is derived from an EMBL/GenBank/DDBJ whole genome shotgun (WGS) entry which is preliminary data.</text>
</comment>
<feature type="transmembrane region" description="Helical" evidence="11">
    <location>
        <begin position="5"/>
        <end position="24"/>
    </location>
</feature>
<evidence type="ECO:0000256" key="3">
    <source>
        <dbReference type="ARBA" id="ARBA00004744"/>
    </source>
</evidence>
<feature type="domain" description="HemY N-terminal" evidence="12">
    <location>
        <begin position="29"/>
        <end position="133"/>
    </location>
</feature>
<dbReference type="AlphaFoldDB" id="A0A520S0L6"/>